<dbReference type="EMBL" id="JACGCI010000298">
    <property type="protein sequence ID" value="KAF6741061.1"/>
    <property type="molecule type" value="Genomic_DNA"/>
</dbReference>
<evidence type="ECO:0000313" key="2">
    <source>
        <dbReference type="EMBL" id="KAF6741061.1"/>
    </source>
</evidence>
<reference evidence="2 3" key="1">
    <citation type="submission" date="2020-07" db="EMBL/GenBank/DDBJ databases">
        <title>Comparative genomics of pyrophilous fungi reveals a link between fire events and developmental genes.</title>
        <authorList>
            <consortium name="DOE Joint Genome Institute"/>
            <person name="Steindorff A.S."/>
            <person name="Carver A."/>
            <person name="Calhoun S."/>
            <person name="Stillman K."/>
            <person name="Liu H."/>
            <person name="Lipzen A."/>
            <person name="Pangilinan J."/>
            <person name="Labutti K."/>
            <person name="Bruns T.D."/>
            <person name="Grigoriev I.V."/>
        </authorList>
    </citation>
    <scope>NUCLEOTIDE SEQUENCE [LARGE SCALE GENOMIC DNA]</scope>
    <source>
        <strain evidence="2 3">CBS 144469</strain>
    </source>
</reference>
<name>A0A8H6H878_9AGAR</name>
<proteinExistence type="predicted"/>
<accession>A0A8H6H878</accession>
<dbReference type="AlphaFoldDB" id="A0A8H6H878"/>
<dbReference type="Proteomes" id="UP000521943">
    <property type="component" value="Unassembled WGS sequence"/>
</dbReference>
<feature type="region of interest" description="Disordered" evidence="1">
    <location>
        <begin position="257"/>
        <end position="281"/>
    </location>
</feature>
<feature type="compositionally biased region" description="Basic and acidic residues" evidence="1">
    <location>
        <begin position="257"/>
        <end position="266"/>
    </location>
</feature>
<evidence type="ECO:0000313" key="3">
    <source>
        <dbReference type="Proteomes" id="UP000521943"/>
    </source>
</evidence>
<organism evidence="2 3">
    <name type="scientific">Ephemerocybe angulata</name>
    <dbReference type="NCBI Taxonomy" id="980116"/>
    <lineage>
        <taxon>Eukaryota</taxon>
        <taxon>Fungi</taxon>
        <taxon>Dikarya</taxon>
        <taxon>Basidiomycota</taxon>
        <taxon>Agaricomycotina</taxon>
        <taxon>Agaricomycetes</taxon>
        <taxon>Agaricomycetidae</taxon>
        <taxon>Agaricales</taxon>
        <taxon>Agaricineae</taxon>
        <taxon>Psathyrellaceae</taxon>
        <taxon>Ephemerocybe</taxon>
    </lineage>
</organism>
<gene>
    <name evidence="2" type="ORF">DFP72DRAFT_317658</name>
</gene>
<comment type="caution">
    <text evidence="2">The sequence shown here is derived from an EMBL/GenBank/DDBJ whole genome shotgun (WGS) entry which is preliminary data.</text>
</comment>
<sequence>MGKRKGTQKQSEAPRKKAREDEDPGAHSPAALKSEKSEETCFASRLPPEILVEIFSLLILRPPPVSRPGLYVETWRYPGYKNSLGVNLRVRATLQSVCQSWFSAIAANTGFWNTVHIEGKLKNYTPPINYGPSLGGIRREPEVAGDAIRMERELQRAAHELARSKSSAIDLTMVDPSYFPGPNTKGASWGLPQVCPGLVELVHPRRADLASLSISTCDIGFVKELLDPGAEERYVDDWIEDSQGLRRGLPEEEKIELASAKDEKPTVDTISGEEPKSTQDRPDAICWPMLHTLRVQAKKYTVGHAIRVEDRNLCTLSSARFPALRTVELDLPDFSDYPLYFWALPHHQLTSLSLVTHDNTPLLLNILKKCVVLENLTIGLLVTSEYTERPFVRDCVRLTSVKKLCLRLQPAFEAEFNYPKEFLVNIDFPNLESLDFSTNAPETIYHLISFARRSRCALRQISLDFKSTYCSGLGGTLKFESNLGESTAAAEDHHLGELFSLCSDSLEELYVQGRDLDRGWLYNLNSLKLQRATIVLFGVKGKWKDGVWVQKNQDATANRFVLEALRCMLGWGRESERNRPTVVITAVPSGEDGFRAYYQRDKWCDGAKRVPLPTEVDSLVKEVRKIKGKVKVRWHKLEPRPECR</sequence>
<evidence type="ECO:0000256" key="1">
    <source>
        <dbReference type="SAM" id="MobiDB-lite"/>
    </source>
</evidence>
<evidence type="ECO:0008006" key="4">
    <source>
        <dbReference type="Google" id="ProtNLM"/>
    </source>
</evidence>
<feature type="region of interest" description="Disordered" evidence="1">
    <location>
        <begin position="1"/>
        <end position="39"/>
    </location>
</feature>
<protein>
    <recommendedName>
        <fullName evidence="4">F-box domain-containing protein</fullName>
    </recommendedName>
</protein>
<keyword evidence="3" id="KW-1185">Reference proteome</keyword>
<dbReference type="OrthoDB" id="3077643at2759"/>